<organism evidence="1 2">
    <name type="scientific">Dryococelus australis</name>
    <dbReference type="NCBI Taxonomy" id="614101"/>
    <lineage>
        <taxon>Eukaryota</taxon>
        <taxon>Metazoa</taxon>
        <taxon>Ecdysozoa</taxon>
        <taxon>Arthropoda</taxon>
        <taxon>Hexapoda</taxon>
        <taxon>Insecta</taxon>
        <taxon>Pterygota</taxon>
        <taxon>Neoptera</taxon>
        <taxon>Polyneoptera</taxon>
        <taxon>Phasmatodea</taxon>
        <taxon>Verophasmatodea</taxon>
        <taxon>Anareolatae</taxon>
        <taxon>Phasmatidae</taxon>
        <taxon>Eurycanthinae</taxon>
        <taxon>Dryococelus</taxon>
    </lineage>
</organism>
<proteinExistence type="predicted"/>
<evidence type="ECO:0000313" key="1">
    <source>
        <dbReference type="EMBL" id="KAJ8880640.1"/>
    </source>
</evidence>
<gene>
    <name evidence="1" type="ORF">PR048_017110</name>
</gene>
<dbReference type="Proteomes" id="UP001159363">
    <property type="component" value="Chromosome 5"/>
</dbReference>
<protein>
    <submittedName>
        <fullName evidence="1">Uncharacterized protein</fullName>
    </submittedName>
</protein>
<reference evidence="1 2" key="1">
    <citation type="submission" date="2023-02" db="EMBL/GenBank/DDBJ databases">
        <title>LHISI_Scaffold_Assembly.</title>
        <authorList>
            <person name="Stuart O.P."/>
            <person name="Cleave R."/>
            <person name="Magrath M.J.L."/>
            <person name="Mikheyev A.S."/>
        </authorList>
    </citation>
    <scope>NUCLEOTIDE SEQUENCE [LARGE SCALE GENOMIC DNA]</scope>
    <source>
        <strain evidence="1">Daus_M_001</strain>
        <tissue evidence="1">Leg muscle</tissue>
    </source>
</reference>
<dbReference type="EMBL" id="JARBHB010000006">
    <property type="protein sequence ID" value="KAJ8880640.1"/>
    <property type="molecule type" value="Genomic_DNA"/>
</dbReference>
<accession>A0ABQ9H8N0</accession>
<keyword evidence="2" id="KW-1185">Reference proteome</keyword>
<evidence type="ECO:0000313" key="2">
    <source>
        <dbReference type="Proteomes" id="UP001159363"/>
    </source>
</evidence>
<name>A0ABQ9H8N0_9NEOP</name>
<sequence length="342" mass="37096">MGRQLDFYRRGCPCSGHAQILVELFPAIHTTVTVSAPRSSCSLEWLAIPGALTVREMFVSQCDATVTVEMRTMPLVDGFSQGSPVFPALSFRHCSILTSISLIYSQNLAVTSRQNLFTHSAGNTRLIPPGAGMNGGPSTRPRYCYHFTFRLRFNRKRFELLLTAMGVIEVNMERCRNEGAGETGDPRENPPTSGIVLHDVMCQAHNLPSSPRVNCPAVPISPRVIYTVLPFSSCVFCYECRSGYDTIPAAALGIVQAYTRSGARAGIAAGMRAATEDGRHRLATESYVDDRLADPDISAIDMLEGAGTGNEVVDHTDDETSSMLTFPIGNIICSYAAQGSLC</sequence>
<comment type="caution">
    <text evidence="1">The sequence shown here is derived from an EMBL/GenBank/DDBJ whole genome shotgun (WGS) entry which is preliminary data.</text>
</comment>